<dbReference type="GO" id="GO:0008233">
    <property type="term" value="F:peptidase activity"/>
    <property type="evidence" value="ECO:0007669"/>
    <property type="project" value="UniProtKB-KW"/>
</dbReference>
<dbReference type="RefSeq" id="WP_072401245.1">
    <property type="nucleotide sequence ID" value="NZ_FPKV01000002.1"/>
</dbReference>
<reference evidence="2 3" key="1">
    <citation type="submission" date="2016-10" db="EMBL/GenBank/DDBJ databases">
        <authorList>
            <person name="de Groot N.N."/>
        </authorList>
    </citation>
    <scope>NUCLEOTIDE SEQUENCE [LARGE SCALE GENOMIC DNA]</scope>
    <source>
        <strain evidence="2 3">DSM 18180</strain>
    </source>
</reference>
<proteinExistence type="predicted"/>
<dbReference type="GO" id="GO:0006508">
    <property type="term" value="P:proteolysis"/>
    <property type="evidence" value="ECO:0007669"/>
    <property type="project" value="UniProtKB-KW"/>
</dbReference>
<sequence>MAFDYTIKYKSENNYENPVHEAYWQFLVTPENNDSQELLSSNFNTSVDARIENSINGYDFETARIHCKKPFEKINFEAEFRLLKKEMNPFEFTPTLDNHLDYDLIESLLFKVEFESFLKETDLTKLTEKNKDIYLFNKDLSIFENLDALNKWVYIQLYFKTGVTDVGTLLDEIIENRHGVCQDFSHLFCAIARRNKIPTRYVSGYLHQGEGFFGDSQMHAWVEAFIPNIGWIGFDPTNNFLVNHNHIKISHGKDYNDCAPLKGVIYSSGKNETKYSVEVSYQQ</sequence>
<gene>
    <name evidence="2" type="ORF">SAMN05428642_102257</name>
</gene>
<name>A0A1K2IH61_9FLAO</name>
<dbReference type="OrthoDB" id="9804872at2"/>
<dbReference type="STRING" id="369401.SAMN05428642_102257"/>
<dbReference type="PANTHER" id="PTHR33490:SF6">
    <property type="entry name" value="SLL1049 PROTEIN"/>
    <property type="match status" value="1"/>
</dbReference>
<dbReference type="Proteomes" id="UP000182544">
    <property type="component" value="Unassembled WGS sequence"/>
</dbReference>
<evidence type="ECO:0000313" key="3">
    <source>
        <dbReference type="Proteomes" id="UP000182544"/>
    </source>
</evidence>
<keyword evidence="3" id="KW-1185">Reference proteome</keyword>
<dbReference type="AlphaFoldDB" id="A0A1K2IH61"/>
<dbReference type="PANTHER" id="PTHR33490">
    <property type="entry name" value="BLR5614 PROTEIN-RELATED"/>
    <property type="match status" value="1"/>
</dbReference>
<dbReference type="EMBL" id="FPKV01000002">
    <property type="protein sequence ID" value="SFZ91719.1"/>
    <property type="molecule type" value="Genomic_DNA"/>
</dbReference>
<feature type="domain" description="Transglutaminase-like" evidence="1">
    <location>
        <begin position="173"/>
        <end position="238"/>
    </location>
</feature>
<protein>
    <submittedName>
        <fullName evidence="2">Transglutaminase-like enzyme, putative cysteine protease</fullName>
    </submittedName>
</protein>
<keyword evidence="2" id="KW-0378">Hydrolase</keyword>
<dbReference type="InterPro" id="IPR038765">
    <property type="entry name" value="Papain-like_cys_pep_sf"/>
</dbReference>
<dbReference type="SUPFAM" id="SSF54001">
    <property type="entry name" value="Cysteine proteinases"/>
    <property type="match status" value="1"/>
</dbReference>
<dbReference type="InterPro" id="IPR002931">
    <property type="entry name" value="Transglutaminase-like"/>
</dbReference>
<dbReference type="Pfam" id="PF01841">
    <property type="entry name" value="Transglut_core"/>
    <property type="match status" value="1"/>
</dbReference>
<dbReference type="SMART" id="SM00460">
    <property type="entry name" value="TGc"/>
    <property type="match status" value="1"/>
</dbReference>
<evidence type="ECO:0000259" key="1">
    <source>
        <dbReference type="SMART" id="SM00460"/>
    </source>
</evidence>
<organism evidence="2 3">
    <name type="scientific">Flaviramulus basaltis</name>
    <dbReference type="NCBI Taxonomy" id="369401"/>
    <lineage>
        <taxon>Bacteria</taxon>
        <taxon>Pseudomonadati</taxon>
        <taxon>Bacteroidota</taxon>
        <taxon>Flavobacteriia</taxon>
        <taxon>Flavobacteriales</taxon>
        <taxon>Flavobacteriaceae</taxon>
        <taxon>Flaviramulus</taxon>
    </lineage>
</organism>
<dbReference type="Gene3D" id="3.10.620.30">
    <property type="match status" value="1"/>
</dbReference>
<accession>A0A1K2IH61</accession>
<evidence type="ECO:0000313" key="2">
    <source>
        <dbReference type="EMBL" id="SFZ91719.1"/>
    </source>
</evidence>
<keyword evidence="2" id="KW-0645">Protease</keyword>